<protein>
    <submittedName>
        <fullName evidence="5">Phage tail tape measure protein</fullName>
    </submittedName>
</protein>
<dbReference type="NCBIfam" id="TIGR01760">
    <property type="entry name" value="tape_meas_TP901"/>
    <property type="match status" value="1"/>
</dbReference>
<dbReference type="Pfam" id="PF10145">
    <property type="entry name" value="PhageMin_Tail"/>
    <property type="match status" value="1"/>
</dbReference>
<proteinExistence type="predicted"/>
<evidence type="ECO:0000313" key="5">
    <source>
        <dbReference type="EMBL" id="PQP19969.1"/>
    </source>
</evidence>
<keyword evidence="1" id="KW-1188">Viral release from host cell</keyword>
<keyword evidence="2" id="KW-0175">Coiled coil</keyword>
<evidence type="ECO:0000259" key="4">
    <source>
        <dbReference type="Pfam" id="PF10145"/>
    </source>
</evidence>
<evidence type="ECO:0000256" key="3">
    <source>
        <dbReference type="SAM" id="Phobius"/>
    </source>
</evidence>
<keyword evidence="3" id="KW-0812">Transmembrane</keyword>
<dbReference type="Proteomes" id="UP000238206">
    <property type="component" value="Unassembled WGS sequence"/>
</dbReference>
<name>A0A2S8IZ61_BURCE</name>
<organism evidence="5 6">
    <name type="scientific">Burkholderia cepacia</name>
    <name type="common">Pseudomonas cepacia</name>
    <dbReference type="NCBI Taxonomy" id="292"/>
    <lineage>
        <taxon>Bacteria</taxon>
        <taxon>Pseudomonadati</taxon>
        <taxon>Pseudomonadota</taxon>
        <taxon>Betaproteobacteria</taxon>
        <taxon>Burkholderiales</taxon>
        <taxon>Burkholderiaceae</taxon>
        <taxon>Burkholderia</taxon>
        <taxon>Burkholderia cepacia complex</taxon>
    </lineage>
</organism>
<keyword evidence="3" id="KW-1133">Transmembrane helix</keyword>
<evidence type="ECO:0000256" key="2">
    <source>
        <dbReference type="SAM" id="Coils"/>
    </source>
</evidence>
<dbReference type="InterPro" id="IPR010090">
    <property type="entry name" value="Phage_tape_meas"/>
</dbReference>
<keyword evidence="3" id="KW-0472">Membrane</keyword>
<feature type="transmembrane region" description="Helical" evidence="3">
    <location>
        <begin position="616"/>
        <end position="635"/>
    </location>
</feature>
<evidence type="ECO:0000256" key="1">
    <source>
        <dbReference type="ARBA" id="ARBA00022612"/>
    </source>
</evidence>
<sequence length="860" mass="90650">MSERSLRLEVVLKALDQASGPLKEITGNSRALSKGMHETRARLKALGDTQKRVGAFRELRRAMQETDANARAAQARVRQLAQQMNAAEQPTRALTREHQHAVRAARALSTQLARERQHLDGVRASLAACGINTKNLAQHQRALTMQTSAASRALHEQEARLARVNKQQQRLHASRATFDKTRQTAGNIAGAGVAGGAIGGGILFGAKQLLAPGYDFNASMSRVQALARIDKNSPQLAALRSQARQLGATTSYTASQAADGQGFLAMAGFRPDQILKSMPSVLSMAKAGDLDLAGAADISSNIMSGFGLDADQMQRVADVLTMTFTTSNTNLSMLGDTMKYVGPVAKTAGMSLEQAAATAGLLGNAGIQASQAGTTLRSMLLRLASPTSGAGAALKELGVRAVDAKGNVRDIPAILRDVAVATQKMGSGKRLGYLKDIFGEEPAAGMAELIAQQGAKGIDKYIEIVKASQGTAGKVASVMADNLKGDVQTATSAWEDLGVTVSDTVDPTLRSAVQRITQVTGAVSRWAAAHPELTRVITNVMLVLGILLVVLGSLSLAFAAVLVPMAALKFSLSVLGIKIGAPFRLLARLASFLTGGLMSALKIAGRGFLILGRFVMGHPIVALLALIAMAAVYIWQNWETLGPKFAAVWEAIKRAFGDAGKWIAQKWAQTIEWFKSKLQGMQDWFGNIGSRFTKIGSNLITGLVNGIKNGLGTVKDTITGLADSTVAWFKEKLGIHSPSRVFATLGGFTMAGLEQGLREGQDGPLSTVLEVGRRIVAAGAGIGITGVAIAGAAPLTVDNRPPLTAAAVARAPVAPAPITIQVYAAPGMDERALAQKVLQVMRQEHAAQAARARSRLRDRD</sequence>
<feature type="domain" description="Phage tail tape measure protein" evidence="4">
    <location>
        <begin position="241"/>
        <end position="439"/>
    </location>
</feature>
<dbReference type="PANTHER" id="PTHR37813:SF1">
    <property type="entry name" value="FELS-2 PROPHAGE PROTEIN"/>
    <property type="match status" value="1"/>
</dbReference>
<dbReference type="RefSeq" id="WP_105390417.1">
    <property type="nucleotide sequence ID" value="NZ_PUIQ01000008.1"/>
</dbReference>
<comment type="caution">
    <text evidence="5">The sequence shown here is derived from an EMBL/GenBank/DDBJ whole genome shotgun (WGS) entry which is preliminary data.</text>
</comment>
<feature type="coiled-coil region" evidence="2">
    <location>
        <begin position="56"/>
        <end position="83"/>
    </location>
</feature>
<feature type="transmembrane region" description="Helical" evidence="3">
    <location>
        <begin position="585"/>
        <end position="604"/>
    </location>
</feature>
<evidence type="ECO:0000313" key="6">
    <source>
        <dbReference type="Proteomes" id="UP000238206"/>
    </source>
</evidence>
<feature type="transmembrane region" description="Helical" evidence="3">
    <location>
        <begin position="540"/>
        <end position="564"/>
    </location>
</feature>
<accession>A0A2S8IZ61</accession>
<reference evidence="5 6" key="1">
    <citation type="submission" date="2018-02" db="EMBL/GenBank/DDBJ databases">
        <title>Draft genome sequencing of Burkholderia cepacia Y14-15.</title>
        <authorList>
            <person name="Zheng B.-X."/>
        </authorList>
    </citation>
    <scope>NUCLEOTIDE SEQUENCE [LARGE SCALE GENOMIC DNA]</scope>
    <source>
        <strain evidence="5 6">Y14-15</strain>
    </source>
</reference>
<dbReference type="PANTHER" id="PTHR37813">
    <property type="entry name" value="FELS-2 PROPHAGE PROTEIN"/>
    <property type="match status" value="1"/>
</dbReference>
<dbReference type="AlphaFoldDB" id="A0A2S8IZ61"/>
<dbReference type="EMBL" id="PUIQ01000008">
    <property type="protein sequence ID" value="PQP19969.1"/>
    <property type="molecule type" value="Genomic_DNA"/>
</dbReference>
<gene>
    <name evidence="5" type="ORF">C5615_08825</name>
</gene>